<keyword evidence="6 9" id="KW-0648">Protein biosynthesis</keyword>
<dbReference type="InterPro" id="IPR013155">
    <property type="entry name" value="M/V/L/I-tRNA-synth_anticd-bd"/>
</dbReference>
<dbReference type="Gene3D" id="1.10.730.20">
    <property type="match status" value="1"/>
</dbReference>
<dbReference type="HAMAP" id="MF_02002">
    <property type="entry name" value="Ile_tRNA_synth_type1"/>
    <property type="match status" value="1"/>
</dbReference>
<dbReference type="PANTHER" id="PTHR42765:SF1">
    <property type="entry name" value="ISOLEUCINE--TRNA LIGASE, MITOCHONDRIAL"/>
    <property type="match status" value="1"/>
</dbReference>
<evidence type="ECO:0000313" key="12">
    <source>
        <dbReference type="EMBL" id="QGN17170.1"/>
    </source>
</evidence>
<dbReference type="InterPro" id="IPR023585">
    <property type="entry name" value="Ile-tRNA-ligase_type1"/>
</dbReference>
<evidence type="ECO:0000256" key="2">
    <source>
        <dbReference type="ARBA" id="ARBA00013165"/>
    </source>
</evidence>
<evidence type="ECO:0000256" key="1">
    <source>
        <dbReference type="ARBA" id="ARBA00005594"/>
    </source>
</evidence>
<evidence type="ECO:0000256" key="5">
    <source>
        <dbReference type="ARBA" id="ARBA00022840"/>
    </source>
</evidence>
<dbReference type="PANTHER" id="PTHR42765">
    <property type="entry name" value="SOLEUCYL-TRNA SYNTHETASE"/>
    <property type="match status" value="1"/>
</dbReference>
<gene>
    <name evidence="12" type="primary">ISM1</name>
    <name evidence="12" type="ORF">FIM1_3901</name>
</gene>
<dbReference type="InterPro" id="IPR002300">
    <property type="entry name" value="aa-tRNA-synth_Ia"/>
</dbReference>
<dbReference type="NCBIfam" id="TIGR00392">
    <property type="entry name" value="ileS"/>
    <property type="match status" value="1"/>
</dbReference>
<dbReference type="InterPro" id="IPR014729">
    <property type="entry name" value="Rossmann-like_a/b/a_fold"/>
</dbReference>
<dbReference type="InterPro" id="IPR033708">
    <property type="entry name" value="Anticodon_Ile_BEm"/>
</dbReference>
<dbReference type="Pfam" id="PF08264">
    <property type="entry name" value="Anticodon_1"/>
    <property type="match status" value="1"/>
</dbReference>
<dbReference type="EMBL" id="CP015059">
    <property type="protein sequence ID" value="QGN17170.1"/>
    <property type="molecule type" value="Genomic_DNA"/>
</dbReference>
<dbReference type="SUPFAM" id="SSF50677">
    <property type="entry name" value="ValRS/IleRS/LeuRS editing domain"/>
    <property type="match status" value="1"/>
</dbReference>
<dbReference type="Gene3D" id="3.40.50.620">
    <property type="entry name" value="HUPs"/>
    <property type="match status" value="2"/>
</dbReference>
<name>A0ABX6EZY1_KLUMA</name>
<evidence type="ECO:0000256" key="3">
    <source>
        <dbReference type="ARBA" id="ARBA00022598"/>
    </source>
</evidence>
<keyword evidence="13" id="KW-1185">Reference proteome</keyword>
<evidence type="ECO:0000259" key="11">
    <source>
        <dbReference type="Pfam" id="PF08264"/>
    </source>
</evidence>
<dbReference type="SUPFAM" id="SSF47323">
    <property type="entry name" value="Anticodon-binding domain of a subclass of class I aminoacyl-tRNA synthetases"/>
    <property type="match status" value="1"/>
</dbReference>
<dbReference type="CDD" id="cd00818">
    <property type="entry name" value="IleRS_core"/>
    <property type="match status" value="1"/>
</dbReference>
<evidence type="ECO:0000256" key="9">
    <source>
        <dbReference type="RuleBase" id="RU363035"/>
    </source>
</evidence>
<evidence type="ECO:0000256" key="8">
    <source>
        <dbReference type="ARBA" id="ARBA00032665"/>
    </source>
</evidence>
<evidence type="ECO:0000256" key="6">
    <source>
        <dbReference type="ARBA" id="ARBA00022917"/>
    </source>
</evidence>
<comment type="similarity">
    <text evidence="1 9">Belongs to the class-I aminoacyl-tRNA synthetase family.</text>
</comment>
<reference evidence="12 13" key="1">
    <citation type="submission" date="2016-03" db="EMBL/GenBank/DDBJ databases">
        <title>How can Kluyveromyces marxianus grow so fast - potential evolutionary course in Saccharomyces Complex revealed by comparative genomics.</title>
        <authorList>
            <person name="Mo W."/>
            <person name="Lu W."/>
            <person name="Yang X."/>
            <person name="Qi J."/>
            <person name="Lv H."/>
        </authorList>
    </citation>
    <scope>NUCLEOTIDE SEQUENCE [LARGE SCALE GENOMIC DNA]</scope>
    <source>
        <strain evidence="12 13">FIM1</strain>
    </source>
</reference>
<evidence type="ECO:0000256" key="7">
    <source>
        <dbReference type="ARBA" id="ARBA00023146"/>
    </source>
</evidence>
<evidence type="ECO:0000256" key="4">
    <source>
        <dbReference type="ARBA" id="ARBA00022741"/>
    </source>
</evidence>
<evidence type="ECO:0000259" key="10">
    <source>
        <dbReference type="Pfam" id="PF00133"/>
    </source>
</evidence>
<dbReference type="PRINTS" id="PR00984">
    <property type="entry name" value="TRNASYNTHILE"/>
</dbReference>
<dbReference type="InterPro" id="IPR001412">
    <property type="entry name" value="aa-tRNA-synth_I_CS"/>
</dbReference>
<dbReference type="InterPro" id="IPR009008">
    <property type="entry name" value="Val/Leu/Ile-tRNA-synth_edit"/>
</dbReference>
<sequence length="992" mass="114310">MFRAFISIRNASSHSYQKTLRLPKTKFPNRSNLQKAFDQLIPQSSQQIYTQQYDELIVKLSKISECPDSMKLDFLRDNVFILHDGPPYANGDLHLGHALNKILKDIINRHQLLNGKHVVYIPGWDCHGLPIELKALNKLNDKLDTISPMKIRSIARAHAQKTIKAQKEQFEQFGILTDWKTRYLTMDPKFEINQLNVFQELFKRNLIKRQRKPVYWGTETKTALAEGELEYKEDHVSTSAYVKFPLTEKSKEFLDVGAIPTYLLIWTSTPWTLLSNRAICFNESLQYVLLRFNNEYLILEKNLAENLSFISGYEVVKSLDPKILSGLSYTNPLVKDDIARPLFHGDHVTSTTGTGLVHTAPGHGHEDYTIGIQNSLEVYSPVDHEGRYDLNELPFHLQTYFKEEESGKGCKVLDTHTTKKIIDLLDKENMLAHHHEYIHSYPYDWRSKKPIVIRATPQWFADLHDIKSSALRALEDVKFFPERGMNRLTSFIKNRNEWCISRQRYWGVPIPSLHKRDDPDTVLMNEETLSHIIKTIESKGIDAWFAESTEESMYEWLPEKYHAIAKDYYRGTDTVDVWFDSGTSWHVIADWYKSIAGLKSQLPEPLADVYLEGSDQHRGWFQSSLLTKVGSTGIDEAPYKKVITHGFTLDENGIKMSKSIGNTISPLAIIKGDDKRKLPALGVDGLRLLVAQSNFTSDIVAGPTVMKHVADALKKFRLTFKFILGNLQESTEFELLPFSELRRIDQYTLLNLKILCEETQKLYNQHNFSNVLTQVQYHMNNDLSALYFSVIKDSLYSDSLTSSKRRSIQTTLFHIFDAYRSIMAPVIPLMVQEAWNYIPKEWFGKSPRNSLSGVETAFTMQWCNSLREIPDSNENLLHSFSNNELKLLSSFTQKFNTLDNVTKPLQLKVTLYCQEPELLPFTREEIEDLLQVGELVIETGSQSDLPYLELSSTTVQLKLEESVLHKCPRCWKHNSPNEDTLCHRCEEVINDS</sequence>
<dbReference type="Proteomes" id="UP000422736">
    <property type="component" value="Chromosome 6"/>
</dbReference>
<feature type="domain" description="Aminoacyl-tRNA synthetase class Ia" evidence="10">
    <location>
        <begin position="78"/>
        <end position="699"/>
    </location>
</feature>
<dbReference type="CDD" id="cd07960">
    <property type="entry name" value="Anticodon_Ia_Ile_BEm"/>
    <property type="match status" value="1"/>
</dbReference>
<feature type="domain" description="Methionyl/Valyl/Leucyl/Isoleucyl-tRNA synthetase anticodon-binding" evidence="11">
    <location>
        <begin position="745"/>
        <end position="851"/>
    </location>
</feature>
<dbReference type="PROSITE" id="PS00178">
    <property type="entry name" value="AA_TRNA_LIGASE_I"/>
    <property type="match status" value="1"/>
</dbReference>
<dbReference type="EC" id="6.1.1.5" evidence="2"/>
<proteinExistence type="inferred from homology"/>
<dbReference type="InterPro" id="IPR009080">
    <property type="entry name" value="tRNAsynth_Ia_anticodon-bd"/>
</dbReference>
<dbReference type="Gene3D" id="1.10.10.830">
    <property type="entry name" value="Ile-tRNA synthetase CP2 domain-like"/>
    <property type="match status" value="1"/>
</dbReference>
<protein>
    <recommendedName>
        <fullName evidence="2">isoleucine--tRNA ligase</fullName>
        <ecNumber evidence="2">6.1.1.5</ecNumber>
    </recommendedName>
    <alternativeName>
        <fullName evidence="8">Isoleucyl-tRNA synthetase</fullName>
    </alternativeName>
</protein>
<dbReference type="InterPro" id="IPR002301">
    <property type="entry name" value="Ile-tRNA-ligase"/>
</dbReference>
<keyword evidence="5 9" id="KW-0067">ATP-binding</keyword>
<keyword evidence="4 9" id="KW-0547">Nucleotide-binding</keyword>
<dbReference type="Pfam" id="PF00133">
    <property type="entry name" value="tRNA-synt_1"/>
    <property type="match status" value="1"/>
</dbReference>
<evidence type="ECO:0000313" key="13">
    <source>
        <dbReference type="Proteomes" id="UP000422736"/>
    </source>
</evidence>
<keyword evidence="3 9" id="KW-0436">Ligase</keyword>
<keyword evidence="7 9" id="KW-0030">Aminoacyl-tRNA synthetase</keyword>
<accession>A0ABX6EZY1</accession>
<dbReference type="InterPro" id="IPR050081">
    <property type="entry name" value="Ile-tRNA_ligase"/>
</dbReference>
<organism evidence="12 13">
    <name type="scientific">Kluyveromyces marxianus</name>
    <name type="common">Yeast</name>
    <name type="synonym">Candida kefyr</name>
    <dbReference type="NCBI Taxonomy" id="4911"/>
    <lineage>
        <taxon>Eukaryota</taxon>
        <taxon>Fungi</taxon>
        <taxon>Dikarya</taxon>
        <taxon>Ascomycota</taxon>
        <taxon>Saccharomycotina</taxon>
        <taxon>Saccharomycetes</taxon>
        <taxon>Saccharomycetales</taxon>
        <taxon>Saccharomycetaceae</taxon>
        <taxon>Kluyveromyces</taxon>
    </lineage>
</organism>
<dbReference type="Gene3D" id="3.90.740.10">
    <property type="entry name" value="Valyl/Leucyl/Isoleucyl-tRNA synthetase, editing domain"/>
    <property type="match status" value="1"/>
</dbReference>
<dbReference type="SUPFAM" id="SSF52374">
    <property type="entry name" value="Nucleotidylyl transferase"/>
    <property type="match status" value="1"/>
</dbReference>